<dbReference type="Pfam" id="PF14121">
    <property type="entry name" value="Porin_10"/>
    <property type="match status" value="1"/>
</dbReference>
<evidence type="ECO:0000256" key="1">
    <source>
        <dbReference type="SAM" id="SignalP"/>
    </source>
</evidence>
<comment type="caution">
    <text evidence="2">The sequence shown here is derived from an EMBL/GenBank/DDBJ whole genome shotgun (WGS) entry which is preliminary data.</text>
</comment>
<reference evidence="2 3" key="1">
    <citation type="submission" date="2019-08" db="EMBL/GenBank/DDBJ databases">
        <title>Genome of Phaeodactylibacter luteus.</title>
        <authorList>
            <person name="Bowman J.P."/>
        </authorList>
    </citation>
    <scope>NUCLEOTIDE SEQUENCE [LARGE SCALE GENOMIC DNA]</scope>
    <source>
        <strain evidence="2 3">KCTC 42180</strain>
    </source>
</reference>
<dbReference type="OrthoDB" id="1489309at2"/>
<proteinExistence type="predicted"/>
<feature type="chain" id="PRO_5022739198" description="Porin" evidence="1">
    <location>
        <begin position="27"/>
        <end position="648"/>
    </location>
</feature>
<dbReference type="EMBL" id="VOOR01000056">
    <property type="protein sequence ID" value="TXB61503.1"/>
    <property type="molecule type" value="Genomic_DNA"/>
</dbReference>
<keyword evidence="1" id="KW-0732">Signal</keyword>
<keyword evidence="3" id="KW-1185">Reference proteome</keyword>
<protein>
    <recommendedName>
        <fullName evidence="4">Porin</fullName>
    </recommendedName>
</protein>
<dbReference type="InterPro" id="IPR025631">
    <property type="entry name" value="Porin_10"/>
</dbReference>
<dbReference type="AlphaFoldDB" id="A0A5C6RHD6"/>
<sequence length="648" mass="74037">MITGMMRYLFLWIVLSLFLAAPAAYGQFPGANRDNATPNPNESLSQLDVLLDTFQVFYFYADNPNQEAPFSDTTLGNYFRQYDPVRSRRLDYRHLGILGSAHEPIVWESPERQGFDIGLHQFDLYQIPAGSLRFYRLEKPFSTFDFTVGSEQADSYTKAVFSRNFANGLNFSLDYARITQFGANSQYPNQNNRNTAFTNGLWYQSSNGRYEGFFSLALNTIEQEDNGGVKNEPVLGGEFSSPSAAEVFLGDARTRHAHRELAYTQYYRFGGGADSLGNRSRAFTASHSISYKSSLYKFADDYNPLQDSFYVNFPVFLADPRGVRFYLQHRQLRNSFRLATFRLRKDGAAEAQRDLIEAGLVHTLHTLRQTSADSVLNNLFATARYRFNPSAKLLIDLRGQLGLLANAGDYKVSGELSFDFGKLGQLEVSGINQLNSPNLMQHRLFLATRPVYQNDFDKTLSTTLTARYRLPAIQASAEGRYHLLNNYIYFGTDGLPAQTGVPISVVQLMVEKNFNLFWNLHLDNLIALQQSSEEVLRLPAAYGKHSFYYAGKWFQVLNVRLGTDLRYQTAFQANYYNPVTGQFQLQGEEVPFYPALDAFFSMQVTRFRAFVRWENGTATLRDQFFYQVARYPHPRAVVRIGIDWRFLN</sequence>
<organism evidence="2 3">
    <name type="scientific">Phaeodactylibacter luteus</name>
    <dbReference type="NCBI Taxonomy" id="1564516"/>
    <lineage>
        <taxon>Bacteria</taxon>
        <taxon>Pseudomonadati</taxon>
        <taxon>Bacteroidota</taxon>
        <taxon>Saprospiria</taxon>
        <taxon>Saprospirales</taxon>
        <taxon>Haliscomenobacteraceae</taxon>
        <taxon>Phaeodactylibacter</taxon>
    </lineage>
</organism>
<evidence type="ECO:0008006" key="4">
    <source>
        <dbReference type="Google" id="ProtNLM"/>
    </source>
</evidence>
<dbReference type="Proteomes" id="UP000321580">
    <property type="component" value="Unassembled WGS sequence"/>
</dbReference>
<feature type="signal peptide" evidence="1">
    <location>
        <begin position="1"/>
        <end position="26"/>
    </location>
</feature>
<evidence type="ECO:0000313" key="3">
    <source>
        <dbReference type="Proteomes" id="UP000321580"/>
    </source>
</evidence>
<accession>A0A5C6RHD6</accession>
<evidence type="ECO:0000313" key="2">
    <source>
        <dbReference type="EMBL" id="TXB61503.1"/>
    </source>
</evidence>
<gene>
    <name evidence="2" type="ORF">FRY97_18785</name>
</gene>
<name>A0A5C6RHD6_9BACT</name>